<protein>
    <submittedName>
        <fullName evidence="2">Xylose isomerase-like TIM barrel</fullName>
    </submittedName>
</protein>
<evidence type="ECO:0000313" key="2">
    <source>
        <dbReference type="EMBL" id="QDV27267.1"/>
    </source>
</evidence>
<dbReference type="OrthoDB" id="248282at2"/>
<reference evidence="2 3" key="1">
    <citation type="submission" date="2019-02" db="EMBL/GenBank/DDBJ databases">
        <title>Deep-cultivation of Planctomycetes and their phenomic and genomic characterization uncovers novel biology.</title>
        <authorList>
            <person name="Wiegand S."/>
            <person name="Jogler M."/>
            <person name="Boedeker C."/>
            <person name="Pinto D."/>
            <person name="Vollmers J."/>
            <person name="Rivas-Marin E."/>
            <person name="Kohn T."/>
            <person name="Peeters S.H."/>
            <person name="Heuer A."/>
            <person name="Rast P."/>
            <person name="Oberbeckmann S."/>
            <person name="Bunk B."/>
            <person name="Jeske O."/>
            <person name="Meyerdierks A."/>
            <person name="Storesund J.E."/>
            <person name="Kallscheuer N."/>
            <person name="Luecker S."/>
            <person name="Lage O.M."/>
            <person name="Pohl T."/>
            <person name="Merkel B.J."/>
            <person name="Hornburger P."/>
            <person name="Mueller R.-W."/>
            <person name="Bruemmer F."/>
            <person name="Labrenz M."/>
            <person name="Spormann A.M."/>
            <person name="Op den Camp H."/>
            <person name="Overmann J."/>
            <person name="Amann R."/>
            <person name="Jetten M.S.M."/>
            <person name="Mascher T."/>
            <person name="Medema M.H."/>
            <person name="Devos D.P."/>
            <person name="Kaster A.-K."/>
            <person name="Ovreas L."/>
            <person name="Rohde M."/>
            <person name="Galperin M.Y."/>
            <person name="Jogler C."/>
        </authorList>
    </citation>
    <scope>NUCLEOTIDE SEQUENCE [LARGE SCALE GENOMIC DNA]</scope>
    <source>
        <strain evidence="2 3">Q31a</strain>
    </source>
</reference>
<dbReference type="EMBL" id="CP036298">
    <property type="protein sequence ID" value="QDV27267.1"/>
    <property type="molecule type" value="Genomic_DNA"/>
</dbReference>
<dbReference type="KEGG" id="ahel:Q31a_56550"/>
<proteinExistence type="predicted"/>
<dbReference type="InterPro" id="IPR036237">
    <property type="entry name" value="Xyl_isomerase-like_sf"/>
</dbReference>
<name>A0A518GFC3_9BACT</name>
<organism evidence="2 3">
    <name type="scientific">Aureliella helgolandensis</name>
    <dbReference type="NCBI Taxonomy" id="2527968"/>
    <lineage>
        <taxon>Bacteria</taxon>
        <taxon>Pseudomonadati</taxon>
        <taxon>Planctomycetota</taxon>
        <taxon>Planctomycetia</taxon>
        <taxon>Pirellulales</taxon>
        <taxon>Pirellulaceae</taxon>
        <taxon>Aureliella</taxon>
    </lineage>
</organism>
<keyword evidence="2" id="KW-0413">Isomerase</keyword>
<dbReference type="Proteomes" id="UP000318017">
    <property type="component" value="Chromosome"/>
</dbReference>
<dbReference type="GO" id="GO:0016853">
    <property type="term" value="F:isomerase activity"/>
    <property type="evidence" value="ECO:0007669"/>
    <property type="project" value="UniProtKB-KW"/>
</dbReference>
<dbReference type="InterPro" id="IPR006311">
    <property type="entry name" value="TAT_signal"/>
</dbReference>
<dbReference type="PROSITE" id="PS51318">
    <property type="entry name" value="TAT"/>
    <property type="match status" value="1"/>
</dbReference>
<evidence type="ECO:0000313" key="3">
    <source>
        <dbReference type="Proteomes" id="UP000318017"/>
    </source>
</evidence>
<sequence length="308" mass="33897">MFTSRRNFLTVAAAATATTAFQTHRGVSAQTPKAPSPPPPDHPIAVFAKPFQEESAEAMGERLQQIGANGIEATLRTGGQIEPANLGEQLPRLCEALSKYDQRVLIAASNINSVDATSERQLELLAAHRIPYFRMEYYRYDFAQPILPQLARHAKAASELAVLCKSLGITGLYQNHAGKNMVGAALWDLQDVLLDLDPSAIAIAMDTRHTTVELSQSWPAAYARVRPNLGAIYVKDFAWESNKPVNVPLGDGLAQPLFQKIAQDGLVGPLSLHMEYIDHRPSHLLEQRWEAIANDMLTLKKWLGQRAG</sequence>
<feature type="domain" description="Xylose isomerase-like TIM barrel" evidence="1">
    <location>
        <begin position="63"/>
        <end position="278"/>
    </location>
</feature>
<gene>
    <name evidence="2" type="ORF">Q31a_56550</name>
</gene>
<keyword evidence="3" id="KW-1185">Reference proteome</keyword>
<dbReference type="RefSeq" id="WP_145084411.1">
    <property type="nucleotide sequence ID" value="NZ_CP036298.1"/>
</dbReference>
<dbReference type="Gene3D" id="3.20.20.150">
    <property type="entry name" value="Divalent-metal-dependent TIM barrel enzymes"/>
    <property type="match status" value="1"/>
</dbReference>
<evidence type="ECO:0000259" key="1">
    <source>
        <dbReference type="Pfam" id="PF01261"/>
    </source>
</evidence>
<accession>A0A518GFC3</accession>
<dbReference type="SUPFAM" id="SSF51658">
    <property type="entry name" value="Xylose isomerase-like"/>
    <property type="match status" value="1"/>
</dbReference>
<dbReference type="Pfam" id="PF01261">
    <property type="entry name" value="AP_endonuc_2"/>
    <property type="match status" value="1"/>
</dbReference>
<dbReference type="AlphaFoldDB" id="A0A518GFC3"/>
<dbReference type="InterPro" id="IPR013022">
    <property type="entry name" value="Xyl_isomerase-like_TIM-brl"/>
</dbReference>